<proteinExistence type="inferred from homology"/>
<dbReference type="Pfam" id="PF14050">
    <property type="entry name" value="Nudc_N"/>
    <property type="match status" value="1"/>
</dbReference>
<evidence type="ECO:0000256" key="1">
    <source>
        <dbReference type="ARBA" id="ARBA00004496"/>
    </source>
</evidence>
<dbReference type="GO" id="GO:0051082">
    <property type="term" value="F:unfolded protein binding"/>
    <property type="evidence" value="ECO:0007669"/>
    <property type="project" value="TreeGrafter"/>
</dbReference>
<keyword evidence="10" id="KW-1185">Reference proteome</keyword>
<dbReference type="Pfam" id="PF04969">
    <property type="entry name" value="CS"/>
    <property type="match status" value="1"/>
</dbReference>
<dbReference type="InterPro" id="IPR025934">
    <property type="entry name" value="NudC_N_dom"/>
</dbReference>
<evidence type="ECO:0000256" key="5">
    <source>
        <dbReference type="ARBA" id="ARBA00022553"/>
    </source>
</evidence>
<feature type="region of interest" description="Disordered" evidence="7">
    <location>
        <begin position="69"/>
        <end position="159"/>
    </location>
</feature>
<evidence type="ECO:0000256" key="2">
    <source>
        <dbReference type="ARBA" id="ARBA00010513"/>
    </source>
</evidence>
<evidence type="ECO:0000256" key="3">
    <source>
        <dbReference type="ARBA" id="ARBA00017641"/>
    </source>
</evidence>
<dbReference type="Gene3D" id="2.60.40.790">
    <property type="match status" value="1"/>
</dbReference>
<evidence type="ECO:0000256" key="6">
    <source>
        <dbReference type="ARBA" id="ARBA00030427"/>
    </source>
</evidence>
<comment type="subcellular location">
    <subcellularLocation>
        <location evidence="1">Cytoplasm</location>
    </subcellularLocation>
</comment>
<dbReference type="OrthoDB" id="416217at2759"/>
<accession>A0A7D9J205</accession>
<evidence type="ECO:0000259" key="8">
    <source>
        <dbReference type="PROSITE" id="PS51203"/>
    </source>
</evidence>
<dbReference type="PROSITE" id="PS51203">
    <property type="entry name" value="CS"/>
    <property type="match status" value="1"/>
</dbReference>
<dbReference type="SUPFAM" id="SSF49764">
    <property type="entry name" value="HSP20-like chaperones"/>
    <property type="match status" value="1"/>
</dbReference>
<name>A0A7D9J205_PARCT</name>
<evidence type="ECO:0000313" key="10">
    <source>
        <dbReference type="Proteomes" id="UP001152795"/>
    </source>
</evidence>
<dbReference type="InterPro" id="IPR007052">
    <property type="entry name" value="CS_dom"/>
</dbReference>
<reference evidence="9" key="1">
    <citation type="submission" date="2020-04" db="EMBL/GenBank/DDBJ databases">
        <authorList>
            <person name="Alioto T."/>
            <person name="Alioto T."/>
            <person name="Gomez Garrido J."/>
        </authorList>
    </citation>
    <scope>NUCLEOTIDE SEQUENCE</scope>
    <source>
        <strain evidence="9">A484AB</strain>
    </source>
</reference>
<sequence>MSSNDAERFDAMFLAIAQQCEGGIDELLDVFFGFLGRKTDFFTGASKGESEMIIMDKFREYEKKTIKAKDKKEREIKRAAKAKAKKEKEETRKKEAAASESKIKELSDEEAKKLEEEMDAKKTDTSETNGKVDEVSEKKTEEKEDSDEDEDSKGKIKPNVGNGCDLENYSWIQTLSELEIRVPLGVEVKVKSKDVIVDIKKKHIKVGLKGQPIIDGELCKEVKMEECIWVLQDQKTVVVTLEKVNKMEWWNKLVTTDPEINTKKVQPENSKLSELDGETRGMVEKMMYDQRQKAMGLPTSDDQQKQDVLKKFMEQHPEMDFSQAKFS</sequence>
<comment type="caution">
    <text evidence="9">The sequence shown here is derived from an EMBL/GenBank/DDBJ whole genome shotgun (WGS) entry which is preliminary data.</text>
</comment>
<organism evidence="9 10">
    <name type="scientific">Paramuricea clavata</name>
    <name type="common">Red gorgonian</name>
    <name type="synonym">Violescent sea-whip</name>
    <dbReference type="NCBI Taxonomy" id="317549"/>
    <lineage>
        <taxon>Eukaryota</taxon>
        <taxon>Metazoa</taxon>
        <taxon>Cnidaria</taxon>
        <taxon>Anthozoa</taxon>
        <taxon>Octocorallia</taxon>
        <taxon>Malacalcyonacea</taxon>
        <taxon>Plexauridae</taxon>
        <taxon>Paramuricea</taxon>
    </lineage>
</organism>
<dbReference type="Proteomes" id="UP001152795">
    <property type="component" value="Unassembled WGS sequence"/>
</dbReference>
<dbReference type="FunFam" id="2.60.40.790:FF:000001">
    <property type="entry name" value="Nuclear migration protein nudC"/>
    <property type="match status" value="1"/>
</dbReference>
<keyword evidence="4" id="KW-0963">Cytoplasm</keyword>
<dbReference type="CDD" id="cd06492">
    <property type="entry name" value="p23_mNUDC_like"/>
    <property type="match status" value="1"/>
</dbReference>
<protein>
    <recommendedName>
        <fullName evidence="3">Nuclear migration protein nudC</fullName>
    </recommendedName>
    <alternativeName>
        <fullName evidence="6">Nuclear distribution protein C homolog</fullName>
    </alternativeName>
</protein>
<evidence type="ECO:0000313" key="9">
    <source>
        <dbReference type="EMBL" id="CAB4019505.1"/>
    </source>
</evidence>
<evidence type="ECO:0000256" key="7">
    <source>
        <dbReference type="SAM" id="MobiDB-lite"/>
    </source>
</evidence>
<evidence type="ECO:0000256" key="4">
    <source>
        <dbReference type="ARBA" id="ARBA00022490"/>
    </source>
</evidence>
<feature type="compositionally biased region" description="Basic and acidic residues" evidence="7">
    <location>
        <begin position="86"/>
        <end position="142"/>
    </location>
</feature>
<dbReference type="GO" id="GO:0006457">
    <property type="term" value="P:protein folding"/>
    <property type="evidence" value="ECO:0007669"/>
    <property type="project" value="TreeGrafter"/>
</dbReference>
<dbReference type="PANTHER" id="PTHR12356:SF3">
    <property type="entry name" value="NUCLEAR MIGRATION PROTEIN NUDC"/>
    <property type="match status" value="1"/>
</dbReference>
<dbReference type="InterPro" id="IPR037898">
    <property type="entry name" value="NudC_fam"/>
</dbReference>
<dbReference type="InterPro" id="IPR008978">
    <property type="entry name" value="HSP20-like_chaperone"/>
</dbReference>
<feature type="compositionally biased region" description="Basic and acidic residues" evidence="7">
    <location>
        <begin position="69"/>
        <end position="78"/>
    </location>
</feature>
<dbReference type="AlphaFoldDB" id="A0A7D9J205"/>
<comment type="similarity">
    <text evidence="2">Belongs to the nudC family.</text>
</comment>
<dbReference type="PANTHER" id="PTHR12356">
    <property type="entry name" value="NUCLEAR MOVEMENT PROTEIN NUDC"/>
    <property type="match status" value="1"/>
</dbReference>
<gene>
    <name evidence="9" type="ORF">PACLA_8A051184</name>
</gene>
<dbReference type="EMBL" id="CACRXK020010494">
    <property type="protein sequence ID" value="CAB4019505.1"/>
    <property type="molecule type" value="Genomic_DNA"/>
</dbReference>
<feature type="domain" description="CS" evidence="8">
    <location>
        <begin position="164"/>
        <end position="254"/>
    </location>
</feature>
<dbReference type="GO" id="GO:0005737">
    <property type="term" value="C:cytoplasm"/>
    <property type="evidence" value="ECO:0007669"/>
    <property type="project" value="UniProtKB-SubCell"/>
</dbReference>
<keyword evidence="5" id="KW-0597">Phosphoprotein</keyword>